<sequence length="836" mass="89985">MIVASFILLQFSFHFSTASASDFNNKVAEEKLEVSPGVTHLERKYQSSTTKQVVNVLDVNLSNTYTELELGLPNPMNSLRTTSSLAKSYSTLGHRVVGAVNASYFLGNGVPANLLAQNNEIINYGILGEGTESPTQNPIAFGISKTGNAIIDSYITDLNFTVNGKEYNIDLINNERSANKTVLYTPDQKTTKTNQWGTEIVVSSATQNTEDLHFGDQFSGVVSKVTAFNTPGNSTIPTDGFVISVQNKKLADELAASVSTGATVEVELSIDPKWMDAEYIIAAGPLLVKDGRTNISMSNSSLFASSRSPRTAVAVDSTGKRVFLVTVDGRQDGYSNGATLPDLASYLISMGANNAINLDGGGSTTMVVREPGGYYPTLVNRPSDGSERRVSAILQAVNTAPQGTLKSMTLGNIPSEVVKGSTISLSVKSAYDQYLNPVEIDSSKVKWSVEGNIGTVNGSTFTATASGQGKIIAEYEGLKVSKSIKVINVEDTIVLDNFDNAANWSSTAAKATASISSASEPVKEGKASLKLNYDFSTSETGTKAAYAVAKTPIAITGKPKTIGLWVYGDAANHWLRGMIVDGAGTKHAIDFTEQGGLNWSGWKYVAAEVPSTVELPIKFDRIYVTEPTASNQNKGVLYFDGLQAVYVDDYAGQPSKPEQPSNPEPSFSDVSKSHWAYTAINYLNQEDLIKGYTDGTFKPSNNITRAEAATIIARELDLSSTKSSSFTDVSKNHYAYAAIAAVEEKGIINGRSPGKFDPNGKLTRAEMAAILTRAYNLTGTGKIPFTDVKPNHWAYPYIQTLYANDLAGGFADNTYRPNDNINRAQFATFMYRILNR</sequence>
<dbReference type="AlphaFoldDB" id="A0A396SUM8"/>
<gene>
    <name evidence="3" type="ORF">D1B33_03685</name>
</gene>
<dbReference type="InterPro" id="IPR001119">
    <property type="entry name" value="SLH_dom"/>
</dbReference>
<comment type="caution">
    <text evidence="3">The sequence shown here is derived from an EMBL/GenBank/DDBJ whole genome shotgun (WGS) entry which is preliminary data.</text>
</comment>
<dbReference type="Gene3D" id="2.60.120.430">
    <property type="entry name" value="Galactose-binding lectin"/>
    <property type="match status" value="1"/>
</dbReference>
<dbReference type="EMBL" id="QWEI01000001">
    <property type="protein sequence ID" value="RHW40191.1"/>
    <property type="molecule type" value="Genomic_DNA"/>
</dbReference>
<dbReference type="PROSITE" id="PS51272">
    <property type="entry name" value="SLH"/>
    <property type="match status" value="3"/>
</dbReference>
<dbReference type="InterPro" id="IPR018711">
    <property type="entry name" value="NAGPA"/>
</dbReference>
<proteinExistence type="predicted"/>
<accession>A0A396SUM8</accession>
<feature type="chain" id="PRO_5017297007" description="SLH domain-containing protein" evidence="1">
    <location>
        <begin position="21"/>
        <end position="836"/>
    </location>
</feature>
<name>A0A396SUM8_9BACL</name>
<feature type="domain" description="SLH" evidence="2">
    <location>
        <begin position="727"/>
        <end position="780"/>
    </location>
</feature>
<evidence type="ECO:0000256" key="1">
    <source>
        <dbReference type="SAM" id="SignalP"/>
    </source>
</evidence>
<dbReference type="InterPro" id="IPR051465">
    <property type="entry name" value="Cell_Envelope_Struct_Comp"/>
</dbReference>
<dbReference type="Pfam" id="PF09992">
    <property type="entry name" value="NAGPA"/>
    <property type="match status" value="1"/>
</dbReference>
<dbReference type="Proteomes" id="UP000265692">
    <property type="component" value="Unassembled WGS sequence"/>
</dbReference>
<dbReference type="Pfam" id="PF00395">
    <property type="entry name" value="SLH"/>
    <property type="match status" value="3"/>
</dbReference>
<keyword evidence="1" id="KW-0732">Signal</keyword>
<feature type="domain" description="SLH" evidence="2">
    <location>
        <begin position="781"/>
        <end position="836"/>
    </location>
</feature>
<dbReference type="PANTHER" id="PTHR43308">
    <property type="entry name" value="OUTER MEMBRANE PROTEIN ALPHA-RELATED"/>
    <property type="match status" value="1"/>
</dbReference>
<protein>
    <recommendedName>
        <fullName evidence="2">SLH domain-containing protein</fullName>
    </recommendedName>
</protein>
<organism evidence="3 4">
    <name type="scientific">Ureibacillus yapensis</name>
    <dbReference type="NCBI Taxonomy" id="2304605"/>
    <lineage>
        <taxon>Bacteria</taxon>
        <taxon>Bacillati</taxon>
        <taxon>Bacillota</taxon>
        <taxon>Bacilli</taxon>
        <taxon>Bacillales</taxon>
        <taxon>Caryophanaceae</taxon>
        <taxon>Ureibacillus</taxon>
    </lineage>
</organism>
<evidence type="ECO:0000313" key="4">
    <source>
        <dbReference type="Proteomes" id="UP000265692"/>
    </source>
</evidence>
<feature type="domain" description="SLH" evidence="2">
    <location>
        <begin position="663"/>
        <end position="726"/>
    </location>
</feature>
<feature type="signal peptide" evidence="1">
    <location>
        <begin position="1"/>
        <end position="20"/>
    </location>
</feature>
<dbReference type="OrthoDB" id="9809781at2"/>
<evidence type="ECO:0000259" key="2">
    <source>
        <dbReference type="PROSITE" id="PS51272"/>
    </source>
</evidence>
<keyword evidence="4" id="KW-1185">Reference proteome</keyword>
<evidence type="ECO:0000313" key="3">
    <source>
        <dbReference type="EMBL" id="RHW40191.1"/>
    </source>
</evidence>
<reference evidence="3 4" key="1">
    <citation type="submission" date="2018-08" db="EMBL/GenBank/DDBJ databases">
        <title>Lysinibacillus sp. YLB-03 draft genome sequence.</title>
        <authorList>
            <person name="Yu L."/>
        </authorList>
    </citation>
    <scope>NUCLEOTIDE SEQUENCE [LARGE SCALE GENOMIC DNA]</scope>
    <source>
        <strain evidence="3 4">YLB-03</strain>
    </source>
</reference>